<sequence length="560" mass="61672">MDSFLSLFDPSSETNNEHYSIDNVNNNNESLPPEPQVGNVEYKLKIINPTKQRFEHLVTQLKWRLREGNGEAIYEIGVEDSGILAGLSKWDMKASLQTLHAMATKLGATIAVLRERHLDNGRSVSEVLVRKVPDDQNNIEIRVAVLGNADAGKSTLLGVLTQGKLDNGKGRARLNMFRHLHEIQSGRTSSISHAILGFNSQGQPINYGYSELITEEEICDTSTKLVTFLDLAGYKKYIRTTIQGLSGYSPHYAMLVISSTAGAVGMAHEHLAIAVALNVPFFIVITKTDLATPHSTLQSLESFLKQVGSRKVPLIIKNIDDVITAGANQLTENVVPIFCVSSVNGEGLEMLFKFLHVLPPGISLKEKERLEQVNYLEAPEFHIDENFRAGDLGQVMGGLLTKGVVTEGTRMQIGPMKDGNFELCVVKSIHRNRVPCRMVRAGQSAALCVDKYVNYLRNGLVLLSAQTAGRGCLFFQASVSVLFHATAIYKGFQTTVHIGNVRQTAVVIGIFASKCLHTNERASVLFKFKNYPEYVNVGQRLLFREGAAKGIGEITQVFPM</sequence>
<evidence type="ECO:0000256" key="2">
    <source>
        <dbReference type="ARBA" id="ARBA00007249"/>
    </source>
</evidence>
<evidence type="ECO:0000256" key="1">
    <source>
        <dbReference type="ARBA" id="ARBA00004496"/>
    </source>
</evidence>
<comment type="similarity">
    <text evidence="2">Belongs to the TRAFAC class translation factor GTPase superfamily. Classic translation factor GTPase family. EF-Tu/EF-1A subfamily.</text>
</comment>
<accession>A0A9P0FN51</accession>
<organism evidence="6 7">
    <name type="scientific">Brassicogethes aeneus</name>
    <name type="common">Rape pollen beetle</name>
    <name type="synonym">Meligethes aeneus</name>
    <dbReference type="NCBI Taxonomy" id="1431903"/>
    <lineage>
        <taxon>Eukaryota</taxon>
        <taxon>Metazoa</taxon>
        <taxon>Ecdysozoa</taxon>
        <taxon>Arthropoda</taxon>
        <taxon>Hexapoda</taxon>
        <taxon>Insecta</taxon>
        <taxon>Pterygota</taxon>
        <taxon>Neoptera</taxon>
        <taxon>Endopterygota</taxon>
        <taxon>Coleoptera</taxon>
        <taxon>Polyphaga</taxon>
        <taxon>Cucujiformia</taxon>
        <taxon>Nitidulidae</taxon>
        <taxon>Meligethinae</taxon>
        <taxon>Brassicogethes</taxon>
    </lineage>
</organism>
<dbReference type="GO" id="GO:0003924">
    <property type="term" value="F:GTPase activity"/>
    <property type="evidence" value="ECO:0007669"/>
    <property type="project" value="InterPro"/>
</dbReference>
<dbReference type="FunFam" id="3.40.50.300:FF:000091">
    <property type="entry name" value="Probable GTP-binding protein 1"/>
    <property type="match status" value="1"/>
</dbReference>
<dbReference type="OrthoDB" id="248233at2759"/>
<keyword evidence="3" id="KW-0547">Nucleotide-binding</keyword>
<evidence type="ECO:0000256" key="3">
    <source>
        <dbReference type="ARBA" id="ARBA00022741"/>
    </source>
</evidence>
<dbReference type="InterPro" id="IPR000795">
    <property type="entry name" value="T_Tr_GTP-bd_dom"/>
</dbReference>
<reference evidence="6" key="1">
    <citation type="submission" date="2021-12" db="EMBL/GenBank/DDBJ databases">
        <authorList>
            <person name="King R."/>
        </authorList>
    </citation>
    <scope>NUCLEOTIDE SEQUENCE</scope>
</reference>
<dbReference type="CDD" id="cd03694">
    <property type="entry name" value="GTPBP_II"/>
    <property type="match status" value="1"/>
</dbReference>
<dbReference type="PANTHER" id="PTHR43721">
    <property type="entry name" value="ELONGATION FACTOR TU-RELATED"/>
    <property type="match status" value="1"/>
</dbReference>
<dbReference type="EMBL" id="OV121139">
    <property type="protein sequence ID" value="CAH0562355.1"/>
    <property type="molecule type" value="Genomic_DNA"/>
</dbReference>
<dbReference type="Proteomes" id="UP001154078">
    <property type="component" value="Chromosome 8"/>
</dbReference>
<protein>
    <recommendedName>
        <fullName evidence="5">Tr-type G domain-containing protein</fullName>
    </recommendedName>
</protein>
<dbReference type="SUPFAM" id="SSF52540">
    <property type="entry name" value="P-loop containing nucleoside triphosphate hydrolases"/>
    <property type="match status" value="1"/>
</dbReference>
<dbReference type="Gene3D" id="2.40.30.10">
    <property type="entry name" value="Translation factors"/>
    <property type="match status" value="1"/>
</dbReference>
<keyword evidence="7" id="KW-1185">Reference proteome</keyword>
<name>A0A9P0FN51_BRAAE</name>
<dbReference type="InterPro" id="IPR009001">
    <property type="entry name" value="Transl_elong_EF1A/Init_IF2_C"/>
</dbReference>
<evidence type="ECO:0000313" key="7">
    <source>
        <dbReference type="Proteomes" id="UP001154078"/>
    </source>
</evidence>
<dbReference type="PROSITE" id="PS51722">
    <property type="entry name" value="G_TR_2"/>
    <property type="match status" value="1"/>
</dbReference>
<dbReference type="InterPro" id="IPR027417">
    <property type="entry name" value="P-loop_NTPase"/>
</dbReference>
<dbReference type="Gene3D" id="3.40.50.300">
    <property type="entry name" value="P-loop containing nucleotide triphosphate hydrolases"/>
    <property type="match status" value="1"/>
</dbReference>
<dbReference type="GO" id="GO:0005525">
    <property type="term" value="F:GTP binding"/>
    <property type="evidence" value="ECO:0007669"/>
    <property type="project" value="UniProtKB-KW"/>
</dbReference>
<dbReference type="SUPFAM" id="SSF50447">
    <property type="entry name" value="Translation proteins"/>
    <property type="match status" value="1"/>
</dbReference>
<dbReference type="CDD" id="cd03708">
    <property type="entry name" value="GTPBP_III"/>
    <property type="match status" value="1"/>
</dbReference>
<evidence type="ECO:0000313" key="6">
    <source>
        <dbReference type="EMBL" id="CAH0562355.1"/>
    </source>
</evidence>
<evidence type="ECO:0000259" key="5">
    <source>
        <dbReference type="PROSITE" id="PS51722"/>
    </source>
</evidence>
<comment type="subcellular location">
    <subcellularLocation>
        <location evidence="1">Cytoplasm</location>
    </subcellularLocation>
</comment>
<dbReference type="InterPro" id="IPR050055">
    <property type="entry name" value="EF-Tu_GTPase"/>
</dbReference>
<feature type="domain" description="Tr-type G" evidence="5">
    <location>
        <begin position="138"/>
        <end position="365"/>
    </location>
</feature>
<proteinExistence type="inferred from homology"/>
<dbReference type="CDD" id="cd04165">
    <property type="entry name" value="GTPBP1_like"/>
    <property type="match status" value="1"/>
</dbReference>
<dbReference type="SUPFAM" id="SSF50465">
    <property type="entry name" value="EF-Tu/eEF-1alpha/eIF2-gamma C-terminal domain"/>
    <property type="match status" value="1"/>
</dbReference>
<dbReference type="InterPro" id="IPR009000">
    <property type="entry name" value="Transl_B-barrel_sf"/>
</dbReference>
<dbReference type="PANTHER" id="PTHR43721:SF3">
    <property type="entry name" value="GTP-BINDING PROTEIN 2"/>
    <property type="match status" value="1"/>
</dbReference>
<dbReference type="AlphaFoldDB" id="A0A9P0FN51"/>
<dbReference type="GO" id="GO:0003746">
    <property type="term" value="F:translation elongation factor activity"/>
    <property type="evidence" value="ECO:0007669"/>
    <property type="project" value="TreeGrafter"/>
</dbReference>
<dbReference type="GO" id="GO:0005737">
    <property type="term" value="C:cytoplasm"/>
    <property type="evidence" value="ECO:0007669"/>
    <property type="project" value="UniProtKB-SubCell"/>
</dbReference>
<evidence type="ECO:0000256" key="4">
    <source>
        <dbReference type="ARBA" id="ARBA00023134"/>
    </source>
</evidence>
<keyword evidence="4" id="KW-0342">GTP-binding</keyword>
<gene>
    <name evidence="6" type="ORF">MELIAE_LOCUS11484</name>
</gene>
<dbReference type="InterPro" id="IPR035531">
    <property type="entry name" value="GTPBP1-like"/>
</dbReference>
<dbReference type="Pfam" id="PF00009">
    <property type="entry name" value="GTP_EFTU"/>
    <property type="match status" value="1"/>
</dbReference>